<keyword evidence="2" id="KW-1185">Reference proteome</keyword>
<reference evidence="2" key="1">
    <citation type="journal article" date="2019" name="Int. J. Syst. Evol. Microbiol.">
        <title>The Global Catalogue of Microorganisms (GCM) 10K type strain sequencing project: providing services to taxonomists for standard genome sequencing and annotation.</title>
        <authorList>
            <consortium name="The Broad Institute Genomics Platform"/>
            <consortium name="The Broad Institute Genome Sequencing Center for Infectious Disease"/>
            <person name="Wu L."/>
            <person name="Ma J."/>
        </authorList>
    </citation>
    <scope>NUCLEOTIDE SEQUENCE [LARGE SCALE GENOMIC DNA]</scope>
    <source>
        <strain evidence="2">CGMCC 1.15772</strain>
    </source>
</reference>
<dbReference type="RefSeq" id="WP_380083264.1">
    <property type="nucleotide sequence ID" value="NZ_JBHSWD010000001.1"/>
</dbReference>
<evidence type="ECO:0000313" key="1">
    <source>
        <dbReference type="EMBL" id="MFC6592255.1"/>
    </source>
</evidence>
<evidence type="ECO:0000313" key="2">
    <source>
        <dbReference type="Proteomes" id="UP001596297"/>
    </source>
</evidence>
<organism evidence="1 2">
    <name type="scientific">Deinococcus lacus</name>
    <dbReference type="NCBI Taxonomy" id="392561"/>
    <lineage>
        <taxon>Bacteria</taxon>
        <taxon>Thermotogati</taxon>
        <taxon>Deinococcota</taxon>
        <taxon>Deinococci</taxon>
        <taxon>Deinococcales</taxon>
        <taxon>Deinococcaceae</taxon>
        <taxon>Deinococcus</taxon>
    </lineage>
</organism>
<comment type="caution">
    <text evidence="1">The sequence shown here is derived from an EMBL/GenBank/DDBJ whole genome shotgun (WGS) entry which is preliminary data.</text>
</comment>
<proteinExistence type="predicted"/>
<sequence>MQLPNWRSDHIGGDYVGVQWLTDAEARHIQRVMDDLRESLSEPKERTGRKPYLLQAALVELNADDPAEVLGPPG</sequence>
<dbReference type="Proteomes" id="UP001596297">
    <property type="component" value="Unassembled WGS sequence"/>
</dbReference>
<protein>
    <submittedName>
        <fullName evidence="1">Uncharacterized protein</fullName>
    </submittedName>
</protein>
<name>A0ABW1YFB1_9DEIO</name>
<gene>
    <name evidence="1" type="ORF">ACFP81_09765</name>
</gene>
<dbReference type="EMBL" id="JBHSWD010000001">
    <property type="protein sequence ID" value="MFC6592255.1"/>
    <property type="molecule type" value="Genomic_DNA"/>
</dbReference>
<accession>A0ABW1YFB1</accession>